<organism evidence="1 2">
    <name type="scientific">Candidatus Cryptobacteroides faecigallinarum</name>
    <dbReference type="NCBI Taxonomy" id="2840763"/>
    <lineage>
        <taxon>Bacteria</taxon>
        <taxon>Pseudomonadati</taxon>
        <taxon>Bacteroidota</taxon>
        <taxon>Bacteroidia</taxon>
        <taxon>Bacteroidales</taxon>
        <taxon>Candidatus Cryptobacteroides</taxon>
    </lineage>
</organism>
<gene>
    <name evidence="1" type="ORF">IAB91_06010</name>
</gene>
<protein>
    <submittedName>
        <fullName evidence="1">Uncharacterized protein</fullName>
    </submittedName>
</protein>
<sequence length="51" mass="5974">MEAYKRELSKQEKTRLDKIKESKKGRISRLGEFILSGMTYGEINDKRAVLK</sequence>
<dbReference type="EMBL" id="JADIMD010000094">
    <property type="protein sequence ID" value="MBO8474826.1"/>
    <property type="molecule type" value="Genomic_DNA"/>
</dbReference>
<reference evidence="1" key="2">
    <citation type="journal article" date="2021" name="PeerJ">
        <title>Extensive microbial diversity within the chicken gut microbiome revealed by metagenomics and culture.</title>
        <authorList>
            <person name="Gilroy R."/>
            <person name="Ravi A."/>
            <person name="Getino M."/>
            <person name="Pursley I."/>
            <person name="Horton D.L."/>
            <person name="Alikhan N.F."/>
            <person name="Baker D."/>
            <person name="Gharbi K."/>
            <person name="Hall N."/>
            <person name="Watson M."/>
            <person name="Adriaenssens E.M."/>
            <person name="Foster-Nyarko E."/>
            <person name="Jarju S."/>
            <person name="Secka A."/>
            <person name="Antonio M."/>
            <person name="Oren A."/>
            <person name="Chaudhuri R.R."/>
            <person name="La Ragione R."/>
            <person name="Hildebrand F."/>
            <person name="Pallen M.J."/>
        </authorList>
    </citation>
    <scope>NUCLEOTIDE SEQUENCE</scope>
    <source>
        <strain evidence="1">B1-13419</strain>
    </source>
</reference>
<evidence type="ECO:0000313" key="2">
    <source>
        <dbReference type="Proteomes" id="UP000823757"/>
    </source>
</evidence>
<reference evidence="1" key="1">
    <citation type="submission" date="2020-10" db="EMBL/GenBank/DDBJ databases">
        <authorList>
            <person name="Gilroy R."/>
        </authorList>
    </citation>
    <scope>NUCLEOTIDE SEQUENCE</scope>
    <source>
        <strain evidence="1">B1-13419</strain>
    </source>
</reference>
<name>A0A9D9NIG0_9BACT</name>
<proteinExistence type="predicted"/>
<evidence type="ECO:0000313" key="1">
    <source>
        <dbReference type="EMBL" id="MBO8474826.1"/>
    </source>
</evidence>
<dbReference type="AlphaFoldDB" id="A0A9D9NIG0"/>
<accession>A0A9D9NIG0</accession>
<comment type="caution">
    <text evidence="1">The sequence shown here is derived from an EMBL/GenBank/DDBJ whole genome shotgun (WGS) entry which is preliminary data.</text>
</comment>
<dbReference type="Proteomes" id="UP000823757">
    <property type="component" value="Unassembled WGS sequence"/>
</dbReference>